<evidence type="ECO:0008006" key="4">
    <source>
        <dbReference type="Google" id="ProtNLM"/>
    </source>
</evidence>
<organism evidence="2 3">
    <name type="scientific">Zobellella denitrificans</name>
    <dbReference type="NCBI Taxonomy" id="347534"/>
    <lineage>
        <taxon>Bacteria</taxon>
        <taxon>Pseudomonadati</taxon>
        <taxon>Pseudomonadota</taxon>
        <taxon>Gammaproteobacteria</taxon>
        <taxon>Aeromonadales</taxon>
        <taxon>Aeromonadaceae</taxon>
        <taxon>Zobellella</taxon>
    </lineage>
</organism>
<proteinExistence type="predicted"/>
<dbReference type="InterPro" id="IPR010794">
    <property type="entry name" value="MalM"/>
</dbReference>
<evidence type="ECO:0000256" key="1">
    <source>
        <dbReference type="SAM" id="SignalP"/>
    </source>
</evidence>
<evidence type="ECO:0000313" key="3">
    <source>
        <dbReference type="Proteomes" id="UP000217763"/>
    </source>
</evidence>
<keyword evidence="1" id="KW-0732">Signal</keyword>
<protein>
    <recommendedName>
        <fullName evidence="4">Maltose operon protein MalM</fullName>
    </recommendedName>
</protein>
<sequence length="275" mass="29309">MNKTLVALCLFGAVLAAQPVAAAEAPQDLPTIGQQQLAALQWRPLNPQAAETLTLDDAAPRLDTGLGEGPVAAFTLPADRGTLEITLHSLVNEHNEVFVPNALVLDEGLNPAAFYPADAFPFAPGRLLLDNRLEGRIRLTPMPGQQRIHLLVFTRADDLARYTMMPHPAKVHARAMGNQPPDIPDVRLFHRAGGTLQLKVATEQKQSAVVIGPQPLAATAAGPVAAPLPDTEAYFLGAIRAAAGQGDIDKALRLMEEAERLGVGSARRTFVEAVK</sequence>
<dbReference type="KEGG" id="zdf:AN401_10275"/>
<evidence type="ECO:0000313" key="2">
    <source>
        <dbReference type="EMBL" id="ATG74195.1"/>
    </source>
</evidence>
<dbReference type="Proteomes" id="UP000217763">
    <property type="component" value="Chromosome"/>
</dbReference>
<feature type="chain" id="PRO_5012900306" description="Maltose operon protein MalM" evidence="1">
    <location>
        <begin position="23"/>
        <end position="275"/>
    </location>
</feature>
<dbReference type="EMBL" id="CP012621">
    <property type="protein sequence ID" value="ATG74195.1"/>
    <property type="molecule type" value="Genomic_DNA"/>
</dbReference>
<dbReference type="RefSeq" id="WP_096779295.1">
    <property type="nucleotide sequence ID" value="NZ_CP012621.1"/>
</dbReference>
<keyword evidence="3" id="KW-1185">Reference proteome</keyword>
<accession>A0A291HPX1</accession>
<gene>
    <name evidence="2" type="ORF">AN401_10275</name>
</gene>
<dbReference type="AlphaFoldDB" id="A0A291HPX1"/>
<dbReference type="GO" id="GO:0008643">
    <property type="term" value="P:carbohydrate transport"/>
    <property type="evidence" value="ECO:0007669"/>
    <property type="project" value="InterPro"/>
</dbReference>
<dbReference type="GO" id="GO:0042597">
    <property type="term" value="C:periplasmic space"/>
    <property type="evidence" value="ECO:0007669"/>
    <property type="project" value="InterPro"/>
</dbReference>
<name>A0A291HPX1_9GAMM</name>
<dbReference type="Pfam" id="PF07148">
    <property type="entry name" value="MalM"/>
    <property type="match status" value="1"/>
</dbReference>
<reference evidence="3" key="1">
    <citation type="submission" date="2015-09" db="EMBL/GenBank/DDBJ databases">
        <authorList>
            <person name="Shao Z."/>
            <person name="Wang L."/>
        </authorList>
    </citation>
    <scope>NUCLEOTIDE SEQUENCE [LARGE SCALE GENOMIC DNA]</scope>
    <source>
        <strain evidence="3">F13-1</strain>
    </source>
</reference>
<feature type="signal peptide" evidence="1">
    <location>
        <begin position="1"/>
        <end position="22"/>
    </location>
</feature>